<dbReference type="InterPro" id="IPR010914">
    <property type="entry name" value="RsgA_GTPase_dom"/>
</dbReference>
<keyword evidence="2" id="KW-0690">Ribosome biogenesis</keyword>
<dbReference type="PROSITE" id="PS50936">
    <property type="entry name" value="ENGC_GTPASE"/>
    <property type="match status" value="1"/>
</dbReference>
<gene>
    <name evidence="12" type="ORF">METZ01_LOCUS117719</name>
</gene>
<dbReference type="NCBIfam" id="TIGR00157">
    <property type="entry name" value="ribosome small subunit-dependent GTPase A"/>
    <property type="match status" value="1"/>
</dbReference>
<evidence type="ECO:0000256" key="4">
    <source>
        <dbReference type="ARBA" id="ARBA00022730"/>
    </source>
</evidence>
<evidence type="ECO:0000256" key="1">
    <source>
        <dbReference type="ARBA" id="ARBA00022490"/>
    </source>
</evidence>
<feature type="domain" description="EngC GTPase" evidence="10">
    <location>
        <begin position="96"/>
        <end position="246"/>
    </location>
</feature>
<dbReference type="InterPro" id="IPR030378">
    <property type="entry name" value="G_CP_dom"/>
</dbReference>
<dbReference type="SUPFAM" id="SSF50249">
    <property type="entry name" value="Nucleic acid-binding proteins"/>
    <property type="match status" value="1"/>
</dbReference>
<dbReference type="EMBL" id="UINC01015396">
    <property type="protein sequence ID" value="SVA64865.1"/>
    <property type="molecule type" value="Genomic_DNA"/>
</dbReference>
<dbReference type="GO" id="GO:0003924">
    <property type="term" value="F:GTPase activity"/>
    <property type="evidence" value="ECO:0007669"/>
    <property type="project" value="InterPro"/>
</dbReference>
<dbReference type="PROSITE" id="PS51721">
    <property type="entry name" value="G_CP"/>
    <property type="match status" value="1"/>
</dbReference>
<dbReference type="InterPro" id="IPR027417">
    <property type="entry name" value="P-loop_NTPase"/>
</dbReference>
<dbReference type="PANTHER" id="PTHR32120">
    <property type="entry name" value="SMALL RIBOSOMAL SUBUNIT BIOGENESIS GTPASE RSGA"/>
    <property type="match status" value="1"/>
</dbReference>
<evidence type="ECO:0000313" key="12">
    <source>
        <dbReference type="EMBL" id="SVA64865.1"/>
    </source>
</evidence>
<evidence type="ECO:0000256" key="5">
    <source>
        <dbReference type="ARBA" id="ARBA00022741"/>
    </source>
</evidence>
<organism evidence="12">
    <name type="scientific">marine metagenome</name>
    <dbReference type="NCBI Taxonomy" id="408172"/>
    <lineage>
        <taxon>unclassified sequences</taxon>
        <taxon>metagenomes</taxon>
        <taxon>ecological metagenomes</taxon>
    </lineage>
</organism>
<dbReference type="InterPro" id="IPR012340">
    <property type="entry name" value="NA-bd_OB-fold"/>
</dbReference>
<dbReference type="CDD" id="cd01854">
    <property type="entry name" value="YjeQ_EngC"/>
    <property type="match status" value="1"/>
</dbReference>
<accession>A0A381XJC9</accession>
<keyword evidence="3" id="KW-0479">Metal-binding</keyword>
<sequence>MNNKIEGRVISARTSFYDVDIGTSVLRCQLRGVVKKKLRSEIGKQIYSDPISVGDKVLVTPIDNEEGSIEDLLPRDNKLSRRDPNRHREIEQIIVSNVDQAIIVGSIHSPDLNCRFTDRFLILAAAGNINAVICINKADLLNEYEQSKFYKTFQVYEDLGYQLILTSIHYQETIDQFRSILKGKLSVIVGTSGVGKSSLLNAIQPNLGLRTHEVSSKTKKGRHTTTLVELFDLEIGGKVADTPGVREVGLWGVNPDHIDHYFPEMESRISACKFSDCSHLREPNCAIIEAVKQGEIAAFRYESYLALLGENN</sequence>
<dbReference type="Pfam" id="PF03193">
    <property type="entry name" value="RsgA_GTPase"/>
    <property type="match status" value="1"/>
</dbReference>
<keyword evidence="7" id="KW-0862">Zinc</keyword>
<dbReference type="Gene3D" id="3.40.50.300">
    <property type="entry name" value="P-loop containing nucleotide triphosphate hydrolases"/>
    <property type="match status" value="1"/>
</dbReference>
<evidence type="ECO:0000256" key="2">
    <source>
        <dbReference type="ARBA" id="ARBA00022517"/>
    </source>
</evidence>
<evidence type="ECO:0008006" key="13">
    <source>
        <dbReference type="Google" id="ProtNLM"/>
    </source>
</evidence>
<proteinExistence type="inferred from homology"/>
<keyword evidence="9" id="KW-0342">GTP-binding</keyword>
<dbReference type="InterPro" id="IPR031944">
    <property type="entry name" value="RsgA_N"/>
</dbReference>
<evidence type="ECO:0000259" key="10">
    <source>
        <dbReference type="PROSITE" id="PS50936"/>
    </source>
</evidence>
<dbReference type="InterPro" id="IPR004881">
    <property type="entry name" value="Ribosome_biogen_GTPase_RsgA"/>
</dbReference>
<dbReference type="HAMAP" id="MF_01820">
    <property type="entry name" value="GTPase_RsgA"/>
    <property type="match status" value="1"/>
</dbReference>
<keyword evidence="6" id="KW-0378">Hydrolase</keyword>
<name>A0A381XJC9_9ZZZZ</name>
<evidence type="ECO:0000256" key="3">
    <source>
        <dbReference type="ARBA" id="ARBA00022723"/>
    </source>
</evidence>
<feature type="domain" description="CP-type G" evidence="11">
    <location>
        <begin position="87"/>
        <end position="248"/>
    </location>
</feature>
<evidence type="ECO:0000256" key="9">
    <source>
        <dbReference type="ARBA" id="ARBA00023134"/>
    </source>
</evidence>
<dbReference type="Pfam" id="PF16745">
    <property type="entry name" value="RsgA_N"/>
    <property type="match status" value="1"/>
</dbReference>
<keyword evidence="8" id="KW-0694">RNA-binding</keyword>
<dbReference type="GO" id="GO:0042254">
    <property type="term" value="P:ribosome biogenesis"/>
    <property type="evidence" value="ECO:0007669"/>
    <property type="project" value="UniProtKB-KW"/>
</dbReference>
<evidence type="ECO:0000256" key="6">
    <source>
        <dbReference type="ARBA" id="ARBA00022801"/>
    </source>
</evidence>
<protein>
    <recommendedName>
        <fullName evidence="13">EngC GTPase domain-containing protein</fullName>
    </recommendedName>
</protein>
<reference evidence="12" key="1">
    <citation type="submission" date="2018-05" db="EMBL/GenBank/DDBJ databases">
        <authorList>
            <person name="Lanie J.A."/>
            <person name="Ng W.-L."/>
            <person name="Kazmierczak K.M."/>
            <person name="Andrzejewski T.M."/>
            <person name="Davidsen T.M."/>
            <person name="Wayne K.J."/>
            <person name="Tettelin H."/>
            <person name="Glass J.I."/>
            <person name="Rusch D."/>
            <person name="Podicherti R."/>
            <person name="Tsui H.-C.T."/>
            <person name="Winkler M.E."/>
        </authorList>
    </citation>
    <scope>NUCLEOTIDE SEQUENCE</scope>
</reference>
<keyword evidence="4" id="KW-0699">rRNA-binding</keyword>
<evidence type="ECO:0000256" key="8">
    <source>
        <dbReference type="ARBA" id="ARBA00022884"/>
    </source>
</evidence>
<evidence type="ECO:0000256" key="7">
    <source>
        <dbReference type="ARBA" id="ARBA00022833"/>
    </source>
</evidence>
<keyword evidence="5" id="KW-0547">Nucleotide-binding</keyword>
<dbReference type="GO" id="GO:0046872">
    <property type="term" value="F:metal ion binding"/>
    <property type="evidence" value="ECO:0007669"/>
    <property type="project" value="UniProtKB-KW"/>
</dbReference>
<dbReference type="Gene3D" id="2.40.50.140">
    <property type="entry name" value="Nucleic acid-binding proteins"/>
    <property type="match status" value="1"/>
</dbReference>
<dbReference type="GO" id="GO:0005525">
    <property type="term" value="F:GTP binding"/>
    <property type="evidence" value="ECO:0007669"/>
    <property type="project" value="UniProtKB-KW"/>
</dbReference>
<dbReference type="AlphaFoldDB" id="A0A381XJC9"/>
<evidence type="ECO:0000259" key="11">
    <source>
        <dbReference type="PROSITE" id="PS51721"/>
    </source>
</evidence>
<dbReference type="SUPFAM" id="SSF52540">
    <property type="entry name" value="P-loop containing nucleoside triphosphate hydrolases"/>
    <property type="match status" value="1"/>
</dbReference>
<keyword evidence="1" id="KW-0963">Cytoplasm</keyword>
<dbReference type="Gene3D" id="1.10.40.50">
    <property type="entry name" value="Probable gtpase engc, domain 3"/>
    <property type="match status" value="1"/>
</dbReference>
<dbReference type="GO" id="GO:0019843">
    <property type="term" value="F:rRNA binding"/>
    <property type="evidence" value="ECO:0007669"/>
    <property type="project" value="UniProtKB-KW"/>
</dbReference>
<dbReference type="PANTHER" id="PTHR32120:SF11">
    <property type="entry name" value="SMALL RIBOSOMAL SUBUNIT BIOGENESIS GTPASE RSGA 1, MITOCHONDRIAL-RELATED"/>
    <property type="match status" value="1"/>
</dbReference>